<protein>
    <submittedName>
        <fullName evidence="4">Helix-turn-helix transcriptional regulator</fullName>
    </submittedName>
</protein>
<name>A0ABU2NSY5_9ACTN</name>
<dbReference type="EMBL" id="JAVREQ010000010">
    <property type="protein sequence ID" value="MDT0379716.1"/>
    <property type="molecule type" value="Genomic_DNA"/>
</dbReference>
<keyword evidence="5" id="KW-1185">Reference proteome</keyword>
<feature type="region of interest" description="Disordered" evidence="1">
    <location>
        <begin position="81"/>
        <end position="146"/>
    </location>
</feature>
<keyword evidence="2" id="KW-0472">Membrane</keyword>
<dbReference type="Pfam" id="PF13560">
    <property type="entry name" value="HTH_31"/>
    <property type="match status" value="1"/>
</dbReference>
<feature type="compositionally biased region" description="Low complexity" evidence="1">
    <location>
        <begin position="191"/>
        <end position="211"/>
    </location>
</feature>
<feature type="compositionally biased region" description="Basic and acidic residues" evidence="1">
    <location>
        <begin position="130"/>
        <end position="146"/>
    </location>
</feature>
<organism evidence="4 5">
    <name type="scientific">Streptomyces hazeniae</name>
    <dbReference type="NCBI Taxonomy" id="3075538"/>
    <lineage>
        <taxon>Bacteria</taxon>
        <taxon>Bacillati</taxon>
        <taxon>Actinomycetota</taxon>
        <taxon>Actinomycetes</taxon>
        <taxon>Kitasatosporales</taxon>
        <taxon>Streptomycetaceae</taxon>
        <taxon>Streptomyces</taxon>
    </lineage>
</organism>
<keyword evidence="2" id="KW-0812">Transmembrane</keyword>
<dbReference type="CDD" id="cd00093">
    <property type="entry name" value="HTH_XRE"/>
    <property type="match status" value="1"/>
</dbReference>
<dbReference type="Gene3D" id="1.10.260.40">
    <property type="entry name" value="lambda repressor-like DNA-binding domains"/>
    <property type="match status" value="1"/>
</dbReference>
<feature type="region of interest" description="Disordered" evidence="1">
    <location>
        <begin position="178"/>
        <end position="252"/>
    </location>
</feature>
<dbReference type="InterPro" id="IPR001387">
    <property type="entry name" value="Cro/C1-type_HTH"/>
</dbReference>
<dbReference type="SUPFAM" id="SSF47413">
    <property type="entry name" value="lambda repressor-like DNA-binding domains"/>
    <property type="match status" value="1"/>
</dbReference>
<feature type="compositionally biased region" description="Basic and acidic residues" evidence="1">
    <location>
        <begin position="234"/>
        <end position="247"/>
    </location>
</feature>
<proteinExistence type="predicted"/>
<evidence type="ECO:0000256" key="1">
    <source>
        <dbReference type="SAM" id="MobiDB-lite"/>
    </source>
</evidence>
<dbReference type="RefSeq" id="WP_311673511.1">
    <property type="nucleotide sequence ID" value="NZ_JAVREQ010000010.1"/>
</dbReference>
<dbReference type="InterPro" id="IPR010982">
    <property type="entry name" value="Lambda_DNA-bd_dom_sf"/>
</dbReference>
<accession>A0ABU2NSY5</accession>
<feature type="compositionally biased region" description="Low complexity" evidence="1">
    <location>
        <begin position="113"/>
        <end position="127"/>
    </location>
</feature>
<evidence type="ECO:0000313" key="4">
    <source>
        <dbReference type="EMBL" id="MDT0379716.1"/>
    </source>
</evidence>
<evidence type="ECO:0000256" key="2">
    <source>
        <dbReference type="SAM" id="Phobius"/>
    </source>
</evidence>
<comment type="caution">
    <text evidence="4">The sequence shown here is derived from an EMBL/GenBank/DDBJ whole genome shotgun (WGS) entry which is preliminary data.</text>
</comment>
<evidence type="ECO:0000259" key="3">
    <source>
        <dbReference type="PROSITE" id="PS50943"/>
    </source>
</evidence>
<dbReference type="PROSITE" id="PS50943">
    <property type="entry name" value="HTH_CROC1"/>
    <property type="match status" value="1"/>
</dbReference>
<gene>
    <name evidence="4" type="ORF">RM572_13155</name>
</gene>
<evidence type="ECO:0000313" key="5">
    <source>
        <dbReference type="Proteomes" id="UP001183414"/>
    </source>
</evidence>
<sequence length="457" mass="47501">MGAARDTEEFAACLRRLKDRSGRSYGQLAQRAHLSTSTLHRYCNGQAVPPDYAPVERLARVCGATPEELLALHRRWVRADASRARRDGDAPGGARAAEPATPGEDPPSPADAPPETGQAAPAVPVAVDGGEDRGERAAGVADDRPGGWRSVAARRRLWPVAALVALVVTVVVSAFVASGPEGRGADPTPVAGPDGARRAAGPAATASPSASGRERTPSGAPSAAARQDGPEEDVSGKKQGGGDRGRDVTGSPLTWTAGSHVWRHGCDHTYLVDRAPSQVPEPPVEQDARGWASAVGAVHGGDTVVEATVRAAGAEPVVVEGVYVRVADRRAPLDWPAYGMSNGCGGALTPAAFTVGLDAARPVARPQDGYDGEDGTHLPATRLPYQVTAGEPLALRVEARTERYDCDWYLEVRWSSGDRTGTLRIDDGGRPFRTSGGGDGEAYGYDWGAGAWQGAGA</sequence>
<reference evidence="5" key="1">
    <citation type="submission" date="2023-07" db="EMBL/GenBank/DDBJ databases">
        <title>30 novel species of actinomycetes from the DSMZ collection.</title>
        <authorList>
            <person name="Nouioui I."/>
        </authorList>
    </citation>
    <scope>NUCLEOTIDE SEQUENCE [LARGE SCALE GENOMIC DNA]</scope>
    <source>
        <strain evidence="5">DSM 42041</strain>
    </source>
</reference>
<feature type="domain" description="HTH cro/C1-type" evidence="3">
    <location>
        <begin position="14"/>
        <end position="69"/>
    </location>
</feature>
<feature type="transmembrane region" description="Helical" evidence="2">
    <location>
        <begin position="157"/>
        <end position="177"/>
    </location>
</feature>
<keyword evidence="2" id="KW-1133">Transmembrane helix</keyword>
<dbReference type="SMART" id="SM00530">
    <property type="entry name" value="HTH_XRE"/>
    <property type="match status" value="1"/>
</dbReference>
<dbReference type="Proteomes" id="UP001183414">
    <property type="component" value="Unassembled WGS sequence"/>
</dbReference>